<evidence type="ECO:0000256" key="8">
    <source>
        <dbReference type="ARBA" id="ARBA00023163"/>
    </source>
</evidence>
<keyword evidence="9 11" id="KW-0675">Receptor</keyword>
<evidence type="ECO:0000259" key="13">
    <source>
        <dbReference type="PROSITE" id="PS51843"/>
    </source>
</evidence>
<evidence type="ECO:0000313" key="18">
    <source>
        <dbReference type="WBParaSite" id="BXY_0265700.1"/>
    </source>
</evidence>
<dbReference type="PROSITE" id="PS51030">
    <property type="entry name" value="NUCLEAR_REC_DBD_2"/>
    <property type="match status" value="1"/>
</dbReference>
<dbReference type="AlphaFoldDB" id="A0A1I7RPL6"/>
<reference evidence="15" key="2">
    <citation type="submission" date="2020-08" db="EMBL/GenBank/DDBJ databases">
        <authorList>
            <person name="Kikuchi T."/>
        </authorList>
    </citation>
    <scope>NUCLEOTIDE SEQUENCE</scope>
    <source>
        <strain evidence="14">Ka4C1</strain>
    </source>
</reference>
<keyword evidence="7 11" id="KW-0238">DNA-binding</keyword>
<evidence type="ECO:0000256" key="9">
    <source>
        <dbReference type="ARBA" id="ARBA00023170"/>
    </source>
</evidence>
<evidence type="ECO:0000259" key="12">
    <source>
        <dbReference type="PROSITE" id="PS51030"/>
    </source>
</evidence>
<dbReference type="OrthoDB" id="5771769at2759"/>
<dbReference type="EMBL" id="CAJFDI010000002">
    <property type="protein sequence ID" value="CAD5215009.1"/>
    <property type="molecule type" value="Genomic_DNA"/>
</dbReference>
<feature type="domain" description="NR LBD" evidence="13">
    <location>
        <begin position="144"/>
        <end position="396"/>
    </location>
</feature>
<dbReference type="InterPro" id="IPR013088">
    <property type="entry name" value="Znf_NHR/GATA"/>
</dbReference>
<sequence>MSREPFFPMEPKQSGSGSTDLCKICGHLAAGFHYQCLSCLRCKTFFRRAVLQRQSTKCENHNRCNSPSAPKLCRACRYKKCLEMGMSIKSLQPKRDIIGVRIVEKKPKIKPNCNQELVKFIVDLTRTDEKIRKKKFEVIRVKEEAQKLSATVNRREYKTCEKVNGKYLSLMAKADVAIVTQIETISMLEWTNTLTEFQNLPLDDRMILLKRFSVHHLLIEHGYYTACSGLRDIWLISNGSYMPKTINEMPDELKKNLPEARVWRQEKLYTRMTNRCIDEVANPFEKLKLMPQELITLKVIMLFSCGNQSQSEANQLPISETSRQSLHQIRDKVIKAMFEYYKYINYKNYEERFGNVILTISGIFSASTTLLETYQIMRFFDLAVFDHISEQLLFNTVNLDRNYL</sequence>
<dbReference type="GO" id="GO:0003700">
    <property type="term" value="F:DNA-binding transcription factor activity"/>
    <property type="evidence" value="ECO:0007669"/>
    <property type="project" value="InterPro"/>
</dbReference>
<evidence type="ECO:0000256" key="6">
    <source>
        <dbReference type="ARBA" id="ARBA00023015"/>
    </source>
</evidence>
<dbReference type="PANTHER" id="PTHR46587:SF7">
    <property type="entry name" value="NUCLEAR HORMONE RECEPTOR FAMILY MEMBER NHR-19"/>
    <property type="match status" value="1"/>
</dbReference>
<dbReference type="InterPro" id="IPR001723">
    <property type="entry name" value="Nuclear_hrmn_rcpt"/>
</dbReference>
<keyword evidence="4 11" id="KW-0863">Zinc-finger</keyword>
<dbReference type="InterPro" id="IPR035500">
    <property type="entry name" value="NHR-like_dom_sf"/>
</dbReference>
<evidence type="ECO:0000256" key="3">
    <source>
        <dbReference type="ARBA" id="ARBA00022723"/>
    </source>
</evidence>
<dbReference type="Pfam" id="PF00104">
    <property type="entry name" value="Hormone_recep"/>
    <property type="match status" value="1"/>
</dbReference>
<evidence type="ECO:0000256" key="2">
    <source>
        <dbReference type="ARBA" id="ARBA00005993"/>
    </source>
</evidence>
<name>A0A1I7RPL6_BURXY</name>
<organism evidence="16 18">
    <name type="scientific">Bursaphelenchus xylophilus</name>
    <name type="common">Pinewood nematode worm</name>
    <name type="synonym">Aphelenchoides xylophilus</name>
    <dbReference type="NCBI Taxonomy" id="6326"/>
    <lineage>
        <taxon>Eukaryota</taxon>
        <taxon>Metazoa</taxon>
        <taxon>Ecdysozoa</taxon>
        <taxon>Nematoda</taxon>
        <taxon>Chromadorea</taxon>
        <taxon>Rhabditida</taxon>
        <taxon>Tylenchina</taxon>
        <taxon>Tylenchomorpha</taxon>
        <taxon>Aphelenchoidea</taxon>
        <taxon>Aphelenchoididae</taxon>
        <taxon>Bursaphelenchus</taxon>
    </lineage>
</organism>
<evidence type="ECO:0000256" key="5">
    <source>
        <dbReference type="ARBA" id="ARBA00022833"/>
    </source>
</evidence>
<dbReference type="WBParaSite" id="BXY_0265700.1">
    <property type="protein sequence ID" value="BXY_0265700.1"/>
    <property type="gene ID" value="BXY_0265700"/>
</dbReference>
<keyword evidence="3 11" id="KW-0479">Metal-binding</keyword>
<evidence type="ECO:0000313" key="17">
    <source>
        <dbReference type="Proteomes" id="UP000659654"/>
    </source>
</evidence>
<dbReference type="SUPFAM" id="SSF57716">
    <property type="entry name" value="Glucocorticoid receptor-like (DNA-binding domain)"/>
    <property type="match status" value="1"/>
</dbReference>
<dbReference type="PROSITE" id="PS51843">
    <property type="entry name" value="NR_LBD"/>
    <property type="match status" value="1"/>
</dbReference>
<evidence type="ECO:0000256" key="10">
    <source>
        <dbReference type="ARBA" id="ARBA00023242"/>
    </source>
</evidence>
<dbReference type="InterPro" id="IPR049636">
    <property type="entry name" value="HNF4-like_DBD"/>
</dbReference>
<dbReference type="PRINTS" id="PR00047">
    <property type="entry name" value="STROIDFINGER"/>
</dbReference>
<dbReference type="Pfam" id="PF00105">
    <property type="entry name" value="zf-C4"/>
    <property type="match status" value="1"/>
</dbReference>
<keyword evidence="8 11" id="KW-0804">Transcription</keyword>
<evidence type="ECO:0000313" key="14">
    <source>
        <dbReference type="EMBL" id="CAD5215009.1"/>
    </source>
</evidence>
<protein>
    <submittedName>
        <fullName evidence="14">(pine wood nematode) hypothetical protein</fullName>
    </submittedName>
</protein>
<keyword evidence="10 11" id="KW-0539">Nucleus</keyword>
<dbReference type="EMBL" id="CAJFCV020000002">
    <property type="protein sequence ID" value="CAG9096240.1"/>
    <property type="molecule type" value="Genomic_DNA"/>
</dbReference>
<dbReference type="PRINTS" id="PR00398">
    <property type="entry name" value="STRDHORMONER"/>
</dbReference>
<dbReference type="InterPro" id="IPR001628">
    <property type="entry name" value="Znf_hrmn_rcpt"/>
</dbReference>
<dbReference type="eggNOG" id="KOG3575">
    <property type="taxonomic scope" value="Eukaryota"/>
</dbReference>
<dbReference type="Proteomes" id="UP000659654">
    <property type="component" value="Unassembled WGS sequence"/>
</dbReference>
<evidence type="ECO:0000256" key="7">
    <source>
        <dbReference type="ARBA" id="ARBA00023125"/>
    </source>
</evidence>
<accession>A0A1I7RPL6</accession>
<dbReference type="GO" id="GO:0008270">
    <property type="term" value="F:zinc ion binding"/>
    <property type="evidence" value="ECO:0007669"/>
    <property type="project" value="UniProtKB-KW"/>
</dbReference>
<dbReference type="SMART" id="SM00399">
    <property type="entry name" value="ZnF_C4"/>
    <property type="match status" value="1"/>
</dbReference>
<dbReference type="Gene3D" id="3.30.50.10">
    <property type="entry name" value="Erythroid Transcription Factor GATA-1, subunit A"/>
    <property type="match status" value="1"/>
</dbReference>
<gene>
    <name evidence="14" type="ORF">BXYJ_LOCUS3815</name>
</gene>
<reference evidence="18" key="1">
    <citation type="submission" date="2016-11" db="UniProtKB">
        <authorList>
            <consortium name="WormBaseParasite"/>
        </authorList>
    </citation>
    <scope>IDENTIFICATION</scope>
</reference>
<keyword evidence="5 11" id="KW-0862">Zinc</keyword>
<dbReference type="Gene3D" id="1.10.565.10">
    <property type="entry name" value="Retinoid X Receptor"/>
    <property type="match status" value="1"/>
</dbReference>
<dbReference type="SMR" id="A0A1I7RPL6"/>
<dbReference type="SUPFAM" id="SSF48508">
    <property type="entry name" value="Nuclear receptor ligand-binding domain"/>
    <property type="match status" value="1"/>
</dbReference>
<evidence type="ECO:0000256" key="11">
    <source>
        <dbReference type="RuleBase" id="RU004334"/>
    </source>
</evidence>
<dbReference type="InterPro" id="IPR000536">
    <property type="entry name" value="Nucl_hrmn_rcpt_lig-bd"/>
</dbReference>
<dbReference type="CDD" id="cd06960">
    <property type="entry name" value="NR_DBD_HNF4A"/>
    <property type="match status" value="1"/>
</dbReference>
<dbReference type="Proteomes" id="UP000095284">
    <property type="component" value="Unplaced"/>
</dbReference>
<comment type="subcellular location">
    <subcellularLocation>
        <location evidence="1 11">Nucleus</location>
    </subcellularLocation>
</comment>
<comment type="similarity">
    <text evidence="2 11">Belongs to the nuclear hormone receptor family.</text>
</comment>
<feature type="domain" description="Nuclear receptor" evidence="12">
    <location>
        <begin position="19"/>
        <end position="93"/>
    </location>
</feature>
<dbReference type="Proteomes" id="UP000582659">
    <property type="component" value="Unassembled WGS sequence"/>
</dbReference>
<dbReference type="PROSITE" id="PS00031">
    <property type="entry name" value="NUCLEAR_REC_DBD_1"/>
    <property type="match status" value="1"/>
</dbReference>
<keyword evidence="6 11" id="KW-0805">Transcription regulation</keyword>
<keyword evidence="17" id="KW-1185">Reference proteome</keyword>
<proteinExistence type="inferred from homology"/>
<evidence type="ECO:0000256" key="4">
    <source>
        <dbReference type="ARBA" id="ARBA00022771"/>
    </source>
</evidence>
<dbReference type="SMART" id="SM00430">
    <property type="entry name" value="HOLI"/>
    <property type="match status" value="1"/>
</dbReference>
<dbReference type="PANTHER" id="PTHR46587">
    <property type="entry name" value="NUCLEAR HORMONE RECEPTOR FAMILY"/>
    <property type="match status" value="1"/>
</dbReference>
<dbReference type="GO" id="GO:0005634">
    <property type="term" value="C:nucleus"/>
    <property type="evidence" value="ECO:0007669"/>
    <property type="project" value="UniProtKB-SubCell"/>
</dbReference>
<evidence type="ECO:0000313" key="15">
    <source>
        <dbReference type="EMBL" id="CAG9096240.1"/>
    </source>
</evidence>
<dbReference type="GO" id="GO:0000978">
    <property type="term" value="F:RNA polymerase II cis-regulatory region sequence-specific DNA binding"/>
    <property type="evidence" value="ECO:0007669"/>
    <property type="project" value="InterPro"/>
</dbReference>
<evidence type="ECO:0000313" key="16">
    <source>
        <dbReference type="Proteomes" id="UP000095284"/>
    </source>
</evidence>
<evidence type="ECO:0000256" key="1">
    <source>
        <dbReference type="ARBA" id="ARBA00004123"/>
    </source>
</evidence>